<gene>
    <name evidence="2" type="ORF">N2K84_06935</name>
</gene>
<accession>A0AA41Y2Z0</accession>
<dbReference type="RefSeq" id="WP_282591063.1">
    <property type="nucleotide sequence ID" value="NZ_JAPAAF010000007.1"/>
</dbReference>
<dbReference type="PROSITE" id="PS51819">
    <property type="entry name" value="VOC"/>
    <property type="match status" value="1"/>
</dbReference>
<comment type="caution">
    <text evidence="2">The sequence shown here is derived from an EMBL/GenBank/DDBJ whole genome shotgun (WGS) entry which is preliminary data.</text>
</comment>
<protein>
    <submittedName>
        <fullName evidence="2">VOC family protein</fullName>
    </submittedName>
</protein>
<dbReference type="Proteomes" id="UP001163821">
    <property type="component" value="Unassembled WGS sequence"/>
</dbReference>
<name>A0AA41Y2Z0_9BACT</name>
<evidence type="ECO:0000259" key="1">
    <source>
        <dbReference type="PROSITE" id="PS51819"/>
    </source>
</evidence>
<dbReference type="Gene3D" id="3.10.180.10">
    <property type="entry name" value="2,3-Dihydroxybiphenyl 1,2-Dioxygenase, domain 1"/>
    <property type="match status" value="1"/>
</dbReference>
<reference evidence="2" key="1">
    <citation type="submission" date="2022-10" db="EMBL/GenBank/DDBJ databases">
        <title>Gaoshiqiia sediminis gen. nov., sp. nov., isolated from coastal sediment.</title>
        <authorList>
            <person name="Yu W.X."/>
            <person name="Mu D.S."/>
            <person name="Du J.Z."/>
            <person name="Liang Y.Q."/>
        </authorList>
    </citation>
    <scope>NUCLEOTIDE SEQUENCE</scope>
    <source>
        <strain evidence="2">A06</strain>
    </source>
</reference>
<feature type="domain" description="VOC" evidence="1">
    <location>
        <begin position="2"/>
        <end position="130"/>
    </location>
</feature>
<dbReference type="PANTHER" id="PTHR36113">
    <property type="entry name" value="LYASE, PUTATIVE-RELATED-RELATED"/>
    <property type="match status" value="1"/>
</dbReference>
<evidence type="ECO:0000313" key="3">
    <source>
        <dbReference type="Proteomes" id="UP001163821"/>
    </source>
</evidence>
<dbReference type="SUPFAM" id="SSF54593">
    <property type="entry name" value="Glyoxalase/Bleomycin resistance protein/Dihydroxybiphenyl dioxygenase"/>
    <property type="match status" value="1"/>
</dbReference>
<dbReference type="InterPro" id="IPR004360">
    <property type="entry name" value="Glyas_Fos-R_dOase_dom"/>
</dbReference>
<dbReference type="InterPro" id="IPR037523">
    <property type="entry name" value="VOC_core"/>
</dbReference>
<dbReference type="InterPro" id="IPR029068">
    <property type="entry name" value="Glyas_Bleomycin-R_OHBP_Dase"/>
</dbReference>
<dbReference type="EMBL" id="JAPAAF010000007">
    <property type="protein sequence ID" value="MCW0482459.1"/>
    <property type="molecule type" value="Genomic_DNA"/>
</dbReference>
<keyword evidence="3" id="KW-1185">Reference proteome</keyword>
<dbReference type="AlphaFoldDB" id="A0AA41Y2Z0"/>
<dbReference type="PANTHER" id="PTHR36113:SF1">
    <property type="entry name" value="GLYOXALASE_BLEOMYCIN RESISTANCE PROTEIN_DIOXYGENASE"/>
    <property type="match status" value="1"/>
</dbReference>
<dbReference type="Pfam" id="PF00903">
    <property type="entry name" value="Glyoxalase"/>
    <property type="match status" value="1"/>
</dbReference>
<dbReference type="InterPro" id="IPR051332">
    <property type="entry name" value="Fosfomycin_Res_Enzymes"/>
</dbReference>
<sequence>MKISHVAIWTNDLEGMRNFYIHYFDASSNDGYYNHTKDFKSYFITFDGDCSLELMHMPGIPQSKNDPRKQFTGLIHFAINVGSKQRVDELTEELRRDGFKIVSEPRTTGDGFYESVILDPEGNRVELMAKPDNH</sequence>
<evidence type="ECO:0000313" key="2">
    <source>
        <dbReference type="EMBL" id="MCW0482459.1"/>
    </source>
</evidence>
<organism evidence="2 3">
    <name type="scientific">Gaoshiqia sediminis</name>
    <dbReference type="NCBI Taxonomy" id="2986998"/>
    <lineage>
        <taxon>Bacteria</taxon>
        <taxon>Pseudomonadati</taxon>
        <taxon>Bacteroidota</taxon>
        <taxon>Bacteroidia</taxon>
        <taxon>Marinilabiliales</taxon>
        <taxon>Prolixibacteraceae</taxon>
        <taxon>Gaoshiqia</taxon>
    </lineage>
</organism>
<proteinExistence type="predicted"/>